<reference evidence="1" key="1">
    <citation type="submission" date="2020-10" db="EMBL/GenBank/DDBJ databases">
        <title>Sequencing the genomes of 1000 actinobacteria strains.</title>
        <authorList>
            <person name="Klenk H.-P."/>
        </authorList>
    </citation>
    <scope>NUCLEOTIDE SEQUENCE</scope>
    <source>
        <strain evidence="1">DSM 45354</strain>
    </source>
</reference>
<dbReference type="Proteomes" id="UP000638648">
    <property type="component" value="Unassembled WGS sequence"/>
</dbReference>
<dbReference type="RefSeq" id="WP_192753590.1">
    <property type="nucleotide sequence ID" value="NZ_BAABJL010000131.1"/>
</dbReference>
<dbReference type="AlphaFoldDB" id="A0A927N4K1"/>
<organism evidence="1 2">
    <name type="scientific">Actinopolymorpha pittospori</name>
    <dbReference type="NCBI Taxonomy" id="648752"/>
    <lineage>
        <taxon>Bacteria</taxon>
        <taxon>Bacillati</taxon>
        <taxon>Actinomycetota</taxon>
        <taxon>Actinomycetes</taxon>
        <taxon>Propionibacteriales</taxon>
        <taxon>Actinopolymorphaceae</taxon>
        <taxon>Actinopolymorpha</taxon>
    </lineage>
</organism>
<keyword evidence="2" id="KW-1185">Reference proteome</keyword>
<sequence>MNVERRGNEAEQVVTRKGGADSVDGYIEELASPEVVRDVLIEELRRINHGYLSALVALKACTDPPERFDERFATAVVGYVQELPTEKELKAVQDSYDKMRAWHTEDPRNR</sequence>
<accession>A0A927N4K1</accession>
<protein>
    <submittedName>
        <fullName evidence="1">Uncharacterized protein</fullName>
    </submittedName>
</protein>
<proteinExistence type="predicted"/>
<dbReference type="EMBL" id="JADBEM010000001">
    <property type="protein sequence ID" value="MBE1610183.1"/>
    <property type="molecule type" value="Genomic_DNA"/>
</dbReference>
<name>A0A927N4K1_9ACTN</name>
<comment type="caution">
    <text evidence="1">The sequence shown here is derived from an EMBL/GenBank/DDBJ whole genome shotgun (WGS) entry which is preliminary data.</text>
</comment>
<gene>
    <name evidence="1" type="ORF">HEB94_007031</name>
</gene>
<evidence type="ECO:0000313" key="1">
    <source>
        <dbReference type="EMBL" id="MBE1610183.1"/>
    </source>
</evidence>
<evidence type="ECO:0000313" key="2">
    <source>
        <dbReference type="Proteomes" id="UP000638648"/>
    </source>
</evidence>